<keyword evidence="4" id="KW-1185">Reference proteome</keyword>
<keyword evidence="2" id="KW-0472">Membrane</keyword>
<accession>A0A0K9NM34</accession>
<name>A0A0K9NM34_ZOSMR</name>
<feature type="coiled-coil region" evidence="1">
    <location>
        <begin position="260"/>
        <end position="287"/>
    </location>
</feature>
<organism evidence="3 4">
    <name type="scientific">Zostera marina</name>
    <name type="common">Eelgrass</name>
    <dbReference type="NCBI Taxonomy" id="29655"/>
    <lineage>
        <taxon>Eukaryota</taxon>
        <taxon>Viridiplantae</taxon>
        <taxon>Streptophyta</taxon>
        <taxon>Embryophyta</taxon>
        <taxon>Tracheophyta</taxon>
        <taxon>Spermatophyta</taxon>
        <taxon>Magnoliopsida</taxon>
        <taxon>Liliopsida</taxon>
        <taxon>Zosteraceae</taxon>
        <taxon>Zostera</taxon>
    </lineage>
</organism>
<evidence type="ECO:0000256" key="1">
    <source>
        <dbReference type="SAM" id="Coils"/>
    </source>
</evidence>
<dbReference type="Proteomes" id="UP000036987">
    <property type="component" value="Unassembled WGS sequence"/>
</dbReference>
<dbReference type="AlphaFoldDB" id="A0A0K9NM34"/>
<keyword evidence="1" id="KW-0175">Coiled coil</keyword>
<dbReference type="OrthoDB" id="1736072at2759"/>
<evidence type="ECO:0000313" key="3">
    <source>
        <dbReference type="EMBL" id="KMZ57122.1"/>
    </source>
</evidence>
<dbReference type="PANTHER" id="PTHR35490:SF3">
    <property type="entry name" value="(WILD MALAYSIAN BANANA) HYPOTHETICAL PROTEIN"/>
    <property type="match status" value="1"/>
</dbReference>
<keyword evidence="2" id="KW-0812">Transmembrane</keyword>
<reference evidence="4" key="1">
    <citation type="journal article" date="2016" name="Nature">
        <title>The genome of the seagrass Zostera marina reveals angiosperm adaptation to the sea.</title>
        <authorList>
            <person name="Olsen J.L."/>
            <person name="Rouze P."/>
            <person name="Verhelst B."/>
            <person name="Lin Y.-C."/>
            <person name="Bayer T."/>
            <person name="Collen J."/>
            <person name="Dattolo E."/>
            <person name="De Paoli E."/>
            <person name="Dittami S."/>
            <person name="Maumus F."/>
            <person name="Michel G."/>
            <person name="Kersting A."/>
            <person name="Lauritano C."/>
            <person name="Lohaus R."/>
            <person name="Toepel M."/>
            <person name="Tonon T."/>
            <person name="Vanneste K."/>
            <person name="Amirebrahimi M."/>
            <person name="Brakel J."/>
            <person name="Bostroem C."/>
            <person name="Chovatia M."/>
            <person name="Grimwood J."/>
            <person name="Jenkins J.W."/>
            <person name="Jueterbock A."/>
            <person name="Mraz A."/>
            <person name="Stam W.T."/>
            <person name="Tice H."/>
            <person name="Bornberg-Bauer E."/>
            <person name="Green P.J."/>
            <person name="Pearson G.A."/>
            <person name="Procaccini G."/>
            <person name="Duarte C.M."/>
            <person name="Schmutz J."/>
            <person name="Reusch T.B.H."/>
            <person name="Van de Peer Y."/>
        </authorList>
    </citation>
    <scope>NUCLEOTIDE SEQUENCE [LARGE SCALE GENOMIC DNA]</scope>
    <source>
        <strain evidence="4">cv. Finnish</strain>
    </source>
</reference>
<gene>
    <name evidence="3" type="ORF">ZOSMA_89G00750</name>
</gene>
<protein>
    <submittedName>
        <fullName evidence="3">Uncharacterized protein</fullName>
    </submittedName>
</protein>
<comment type="caution">
    <text evidence="3">The sequence shown here is derived from an EMBL/GenBank/DDBJ whole genome shotgun (WGS) entry which is preliminary data.</text>
</comment>
<keyword evidence="2" id="KW-1133">Transmembrane helix</keyword>
<dbReference type="PANTHER" id="PTHR35490">
    <property type="entry name" value="BACTERIOPHAGE N4 ADSORPTION B PROTEIN"/>
    <property type="match status" value="1"/>
</dbReference>
<dbReference type="EMBL" id="LFYR01002109">
    <property type="protein sequence ID" value="KMZ57122.1"/>
    <property type="molecule type" value="Genomic_DNA"/>
</dbReference>
<feature type="transmembrane region" description="Helical" evidence="2">
    <location>
        <begin position="315"/>
        <end position="335"/>
    </location>
</feature>
<evidence type="ECO:0000256" key="2">
    <source>
        <dbReference type="SAM" id="Phobius"/>
    </source>
</evidence>
<proteinExistence type="predicted"/>
<sequence length="357" mass="40315">MSAVTVAGHGELLQRGRSAHQCDFGHGTTGGSVRLGETFLNHFSPSLHATSNPAQIISSSPTSMFLPSLSPYVVNHKRRDFPIPAAEKPRVNVIDVDLKEGGGLIVEKVEVEEDDSDIIFSHSEYASVIDQNDTEEGGNSSCSHVLGGDAACFNSIEYYDATEDFGSDSLSSQAFPPRSCTETDLRSARLNMFEEIERRKKVEESLLCMQNQWKKMKMQFSNLGLWFPPISDESNVIGHVFEEFVIFRSISEAIDREVLQDEIETSIEAKNNEISRLNDRLRYYETVNREMSQRNQKTIAEIFRRKCEKKRRRQLWIWGSIGLSFAIGASLLAYYPFTPQPSEAEEQVRSVILNDNQ</sequence>
<evidence type="ECO:0000313" key="4">
    <source>
        <dbReference type="Proteomes" id="UP000036987"/>
    </source>
</evidence>